<evidence type="ECO:0000256" key="1">
    <source>
        <dbReference type="SAM" id="MobiDB-lite"/>
    </source>
</evidence>
<dbReference type="EMBL" id="LAZR01027507">
    <property type="protein sequence ID" value="KKL65516.1"/>
    <property type="molecule type" value="Genomic_DNA"/>
</dbReference>
<comment type="caution">
    <text evidence="2">The sequence shown here is derived from an EMBL/GenBank/DDBJ whole genome shotgun (WGS) entry which is preliminary data.</text>
</comment>
<feature type="compositionally biased region" description="Basic and acidic residues" evidence="1">
    <location>
        <begin position="32"/>
        <end position="47"/>
    </location>
</feature>
<proteinExistence type="predicted"/>
<organism evidence="2">
    <name type="scientific">marine sediment metagenome</name>
    <dbReference type="NCBI Taxonomy" id="412755"/>
    <lineage>
        <taxon>unclassified sequences</taxon>
        <taxon>metagenomes</taxon>
        <taxon>ecological metagenomes</taxon>
    </lineage>
</organism>
<accession>A0A0F9EGW0</accession>
<name>A0A0F9EGW0_9ZZZZ</name>
<gene>
    <name evidence="2" type="ORF">LCGC14_2154220</name>
</gene>
<protein>
    <submittedName>
        <fullName evidence="2">Uncharacterized protein</fullName>
    </submittedName>
</protein>
<sequence length="60" mass="6596">MPEEKANSTNNSSKKPVKKLTVDEMVAAFEARGGKKTEPENKEEDGKTQTPDTNADTDKE</sequence>
<dbReference type="AlphaFoldDB" id="A0A0F9EGW0"/>
<reference evidence="2" key="1">
    <citation type="journal article" date="2015" name="Nature">
        <title>Complex archaea that bridge the gap between prokaryotes and eukaryotes.</title>
        <authorList>
            <person name="Spang A."/>
            <person name="Saw J.H."/>
            <person name="Jorgensen S.L."/>
            <person name="Zaremba-Niedzwiedzka K."/>
            <person name="Martijn J."/>
            <person name="Lind A.E."/>
            <person name="van Eijk R."/>
            <person name="Schleper C."/>
            <person name="Guy L."/>
            <person name="Ettema T.J."/>
        </authorList>
    </citation>
    <scope>NUCLEOTIDE SEQUENCE</scope>
</reference>
<evidence type="ECO:0000313" key="2">
    <source>
        <dbReference type="EMBL" id="KKL65516.1"/>
    </source>
</evidence>
<feature type="region of interest" description="Disordered" evidence="1">
    <location>
        <begin position="1"/>
        <end position="60"/>
    </location>
</feature>